<comment type="caution">
    <text evidence="1">The sequence shown here is derived from an EMBL/GenBank/DDBJ whole genome shotgun (WGS) entry which is preliminary data.</text>
</comment>
<dbReference type="Proteomes" id="UP000654075">
    <property type="component" value="Unassembled WGS sequence"/>
</dbReference>
<reference evidence="1" key="1">
    <citation type="submission" date="2021-02" db="EMBL/GenBank/DDBJ databases">
        <authorList>
            <person name="Dougan E. K."/>
            <person name="Rhodes N."/>
            <person name="Thang M."/>
            <person name="Chan C."/>
        </authorList>
    </citation>
    <scope>NUCLEOTIDE SEQUENCE</scope>
</reference>
<dbReference type="EMBL" id="CAJNNV010011025">
    <property type="protein sequence ID" value="CAE8599341.1"/>
    <property type="molecule type" value="Genomic_DNA"/>
</dbReference>
<evidence type="ECO:0000313" key="1">
    <source>
        <dbReference type="EMBL" id="CAE8599341.1"/>
    </source>
</evidence>
<evidence type="ECO:0000313" key="2">
    <source>
        <dbReference type="Proteomes" id="UP000654075"/>
    </source>
</evidence>
<feature type="non-terminal residue" evidence="1">
    <location>
        <position position="142"/>
    </location>
</feature>
<proteinExistence type="predicted"/>
<accession>A0A813EDW8</accession>
<name>A0A813EDW8_POLGL</name>
<dbReference type="AlphaFoldDB" id="A0A813EDW8"/>
<keyword evidence="2" id="KW-1185">Reference proteome</keyword>
<organism evidence="1 2">
    <name type="scientific">Polarella glacialis</name>
    <name type="common">Dinoflagellate</name>
    <dbReference type="NCBI Taxonomy" id="89957"/>
    <lineage>
        <taxon>Eukaryota</taxon>
        <taxon>Sar</taxon>
        <taxon>Alveolata</taxon>
        <taxon>Dinophyceae</taxon>
        <taxon>Suessiales</taxon>
        <taxon>Suessiaceae</taxon>
        <taxon>Polarella</taxon>
    </lineage>
</organism>
<gene>
    <name evidence="1" type="ORF">PGLA1383_LOCUS17692</name>
</gene>
<sequence length="142" mass="15694">VWLDVSTLSVVRYDPAFTLISGPFPEGQMILNHMKGARKFERDLQNWLQCSAPEVDAQLRMAETGSTEAVMRTNMGSLCFRFPAMKKAGIEFESDVTLEFPLASLSGGDAVVKMSLSKVRMRPTTAKKTFSALVRSAPMICL</sequence>
<protein>
    <submittedName>
        <fullName evidence="1">Uncharacterized protein</fullName>
    </submittedName>
</protein>